<sequence length="227" mass="26847">MIIMIIILSSLLGHLRLVFLHLFSQFYSHYYICSSSPTSSRLPSHYSLLPSSSLLLLHHLYPLFLMALLSYWSYLSCFLSHYFRQNIKTDSFYLSSFPLQILSFLNLIFPSFFRFPLIFFIFFFRFRHFFLSLLLSSFHIPFSISFIHFSSFVFRHFLSSIPIMIKDRFYFLLYFSSPLPLIISITSCSPLSAISPSLYLISRFFLSHPLSLSLSHTHTHTHTYRHV</sequence>
<feature type="transmembrane region" description="Helical" evidence="1">
    <location>
        <begin position="104"/>
        <end position="126"/>
    </location>
</feature>
<reference evidence="2" key="1">
    <citation type="submission" date="2021-01" db="EMBL/GenBank/DDBJ databases">
        <authorList>
            <person name="Li R."/>
            <person name="Bekaert M."/>
        </authorList>
    </citation>
    <scope>NUCLEOTIDE SEQUENCE</scope>
    <source>
        <strain evidence="2">Farmed</strain>
    </source>
</reference>
<keyword evidence="3" id="KW-1185">Reference proteome</keyword>
<dbReference type="Proteomes" id="UP000597762">
    <property type="component" value="Unassembled WGS sequence"/>
</dbReference>
<dbReference type="EMBL" id="CAHIKZ030005201">
    <property type="protein sequence ID" value="CAE1320785.1"/>
    <property type="molecule type" value="Genomic_DNA"/>
</dbReference>
<evidence type="ECO:0000313" key="3">
    <source>
        <dbReference type="Proteomes" id="UP000597762"/>
    </source>
</evidence>
<accession>A0A812E9X9</accession>
<keyword evidence="1" id="KW-0812">Transmembrane</keyword>
<keyword evidence="1" id="KW-1133">Transmembrane helix</keyword>
<feature type="transmembrane region" description="Helical" evidence="1">
    <location>
        <begin position="138"/>
        <end position="158"/>
    </location>
</feature>
<feature type="transmembrane region" description="Helical" evidence="1">
    <location>
        <begin position="170"/>
        <end position="194"/>
    </location>
</feature>
<organism evidence="2 3">
    <name type="scientific">Acanthosepion pharaonis</name>
    <name type="common">Pharaoh cuttlefish</name>
    <name type="synonym">Sepia pharaonis</name>
    <dbReference type="NCBI Taxonomy" id="158019"/>
    <lineage>
        <taxon>Eukaryota</taxon>
        <taxon>Metazoa</taxon>
        <taxon>Spiralia</taxon>
        <taxon>Lophotrochozoa</taxon>
        <taxon>Mollusca</taxon>
        <taxon>Cephalopoda</taxon>
        <taxon>Coleoidea</taxon>
        <taxon>Decapodiformes</taxon>
        <taxon>Sepiida</taxon>
        <taxon>Sepiina</taxon>
        <taxon>Sepiidae</taxon>
        <taxon>Acanthosepion</taxon>
    </lineage>
</organism>
<keyword evidence="1" id="KW-0472">Membrane</keyword>
<proteinExistence type="predicted"/>
<evidence type="ECO:0000313" key="2">
    <source>
        <dbReference type="EMBL" id="CAE1320785.1"/>
    </source>
</evidence>
<comment type="caution">
    <text evidence="2">The sequence shown here is derived from an EMBL/GenBank/DDBJ whole genome shotgun (WGS) entry which is preliminary data.</text>
</comment>
<name>A0A812E9X9_ACAPH</name>
<evidence type="ECO:0000256" key="1">
    <source>
        <dbReference type="SAM" id="Phobius"/>
    </source>
</evidence>
<gene>
    <name evidence="2" type="ORF">SPHA_71049</name>
</gene>
<protein>
    <submittedName>
        <fullName evidence="2">Uncharacterized protein</fullName>
    </submittedName>
</protein>
<dbReference type="AlphaFoldDB" id="A0A812E9X9"/>
<feature type="transmembrane region" description="Helical" evidence="1">
    <location>
        <begin position="59"/>
        <end position="83"/>
    </location>
</feature>